<feature type="transmembrane region" description="Helical" evidence="2">
    <location>
        <begin position="101"/>
        <end position="121"/>
    </location>
</feature>
<feature type="transmembrane region" description="Helical" evidence="2">
    <location>
        <begin position="61"/>
        <end position="81"/>
    </location>
</feature>
<evidence type="ECO:0000313" key="4">
    <source>
        <dbReference type="Proteomes" id="UP000494117"/>
    </source>
</evidence>
<feature type="transmembrane region" description="Helical" evidence="2">
    <location>
        <begin position="312"/>
        <end position="333"/>
    </location>
</feature>
<feature type="region of interest" description="Disordered" evidence="1">
    <location>
        <begin position="1"/>
        <end position="21"/>
    </location>
</feature>
<reference evidence="3 4" key="1">
    <citation type="submission" date="2020-04" db="EMBL/GenBank/DDBJ databases">
        <authorList>
            <person name="De Canck E."/>
        </authorList>
    </citation>
    <scope>NUCLEOTIDE SEQUENCE [LARGE SCALE GENOMIC DNA]</scope>
    <source>
        <strain evidence="3 4">LMG 26858</strain>
    </source>
</reference>
<sequence length="433" mass="48147">MLEHDAARNTGQASRGGIPDGNAAGEPADVFTIVAPIDLEVRIAAALYAFADMFAAARRRLLYLLGLVALLMLLAVGVSTWQKSVREGADGFVPAFFHELFGPGGIAILFVAIPTLIYYALQPALVRSRLKRWCRDEHLDRPITVTYRFGPDGLSVTQPGRNTVLACPRLDGVAEAHGHLIIRLRNIEDAYALPLSALSAAQVADIKAWAASCHAGAGGAVGLPREQDTAASSPPLFTSRFAYTEEDRVVALRWQMERPGMQRRRRRGYLLTFLITALLVPLFFIMLWLLDPARVPFRYAFPLFVEMFASTFWQYALGLWAFAAAVIVLQPWARRRQAQTLARRLHQRMQAEEYELRLHEDRLDVWQSDWCNSFDAASFAGVQRHGEHLILLRRESEPLILPLRALDGGQLALLERVVGRRAGGAGGQTEQNA</sequence>
<dbReference type="EMBL" id="CADILG010000017">
    <property type="protein sequence ID" value="CAB3870024.1"/>
    <property type="molecule type" value="Genomic_DNA"/>
</dbReference>
<protein>
    <recommendedName>
        <fullName evidence="5">YcxB-like protein domain-containing protein</fullName>
    </recommendedName>
</protein>
<evidence type="ECO:0000256" key="2">
    <source>
        <dbReference type="SAM" id="Phobius"/>
    </source>
</evidence>
<keyword evidence="4" id="KW-1185">Reference proteome</keyword>
<accession>A0A6S7CY34</accession>
<keyword evidence="2" id="KW-0812">Transmembrane</keyword>
<evidence type="ECO:0000313" key="3">
    <source>
        <dbReference type="EMBL" id="CAB3870024.1"/>
    </source>
</evidence>
<feature type="transmembrane region" description="Helical" evidence="2">
    <location>
        <begin position="268"/>
        <end position="290"/>
    </location>
</feature>
<dbReference type="AlphaFoldDB" id="A0A6S7CY34"/>
<keyword evidence="2" id="KW-1133">Transmembrane helix</keyword>
<dbReference type="RefSeq" id="WP_175207525.1">
    <property type="nucleotide sequence ID" value="NZ_CADILG010000017.1"/>
</dbReference>
<evidence type="ECO:0000256" key="1">
    <source>
        <dbReference type="SAM" id="MobiDB-lite"/>
    </source>
</evidence>
<keyword evidence="2" id="KW-0472">Membrane</keyword>
<gene>
    <name evidence="3" type="ORF">LMG26858_02678</name>
</gene>
<proteinExistence type="predicted"/>
<evidence type="ECO:0008006" key="5">
    <source>
        <dbReference type="Google" id="ProtNLM"/>
    </source>
</evidence>
<name>A0A6S7CY34_9BURK</name>
<dbReference type="Proteomes" id="UP000494117">
    <property type="component" value="Unassembled WGS sequence"/>
</dbReference>
<organism evidence="3 4">
    <name type="scientific">Achromobacter anxifer</name>
    <dbReference type="NCBI Taxonomy" id="1287737"/>
    <lineage>
        <taxon>Bacteria</taxon>
        <taxon>Pseudomonadati</taxon>
        <taxon>Pseudomonadota</taxon>
        <taxon>Betaproteobacteria</taxon>
        <taxon>Burkholderiales</taxon>
        <taxon>Alcaligenaceae</taxon>
        <taxon>Achromobacter</taxon>
    </lineage>
</organism>